<feature type="region of interest" description="Disordered" evidence="1">
    <location>
        <begin position="203"/>
        <end position="246"/>
    </location>
</feature>
<dbReference type="eggNOG" id="ENOG502RBV2">
    <property type="taxonomic scope" value="Eukaryota"/>
</dbReference>
<organism evidence="2 3">
    <name type="scientific">Dictyostelium purpureum</name>
    <name type="common">Slime mold</name>
    <dbReference type="NCBI Taxonomy" id="5786"/>
    <lineage>
        <taxon>Eukaryota</taxon>
        <taxon>Amoebozoa</taxon>
        <taxon>Evosea</taxon>
        <taxon>Eumycetozoa</taxon>
        <taxon>Dictyostelia</taxon>
        <taxon>Dictyosteliales</taxon>
        <taxon>Dictyosteliaceae</taxon>
        <taxon>Dictyostelium</taxon>
    </lineage>
</organism>
<dbReference type="VEuPathDB" id="AmoebaDB:DICPUDRAFT_152830"/>
<name>F0ZMD6_DICPU</name>
<feature type="region of interest" description="Disordered" evidence="1">
    <location>
        <begin position="151"/>
        <end position="171"/>
    </location>
</feature>
<feature type="compositionally biased region" description="Polar residues" evidence="1">
    <location>
        <begin position="154"/>
        <end position="166"/>
    </location>
</feature>
<dbReference type="KEGG" id="dpp:DICPUDRAFT_152830"/>
<evidence type="ECO:0000256" key="1">
    <source>
        <dbReference type="SAM" id="MobiDB-lite"/>
    </source>
</evidence>
<feature type="compositionally biased region" description="Low complexity" evidence="1">
    <location>
        <begin position="422"/>
        <end position="440"/>
    </location>
</feature>
<dbReference type="OrthoDB" id="21564at2759"/>
<feature type="compositionally biased region" description="Low complexity" evidence="1">
    <location>
        <begin position="209"/>
        <end position="226"/>
    </location>
</feature>
<gene>
    <name evidence="2" type="ORF">DICPUDRAFT_152830</name>
</gene>
<protein>
    <submittedName>
        <fullName evidence="2">Uncharacterized protein</fullName>
    </submittedName>
</protein>
<dbReference type="EMBL" id="GL871079">
    <property type="protein sequence ID" value="EGC34881.1"/>
    <property type="molecule type" value="Genomic_DNA"/>
</dbReference>
<evidence type="ECO:0000313" key="3">
    <source>
        <dbReference type="Proteomes" id="UP000001064"/>
    </source>
</evidence>
<dbReference type="Proteomes" id="UP000001064">
    <property type="component" value="Unassembled WGS sequence"/>
</dbReference>
<feature type="region of interest" description="Disordered" evidence="1">
    <location>
        <begin position="409"/>
        <end position="440"/>
    </location>
</feature>
<evidence type="ECO:0000313" key="2">
    <source>
        <dbReference type="EMBL" id="EGC34881.1"/>
    </source>
</evidence>
<feature type="region of interest" description="Disordered" evidence="1">
    <location>
        <begin position="317"/>
        <end position="346"/>
    </location>
</feature>
<dbReference type="InParanoid" id="F0ZMD6"/>
<dbReference type="GeneID" id="10501991"/>
<dbReference type="FunCoup" id="F0ZMD6">
    <property type="interactions" value="398"/>
</dbReference>
<proteinExistence type="predicted"/>
<keyword evidence="3" id="KW-1185">Reference proteome</keyword>
<reference evidence="3" key="1">
    <citation type="journal article" date="2011" name="Genome Biol.">
        <title>Comparative genomics of the social amoebae Dictyostelium discoideum and Dictyostelium purpureum.</title>
        <authorList>
            <consortium name="US DOE Joint Genome Institute (JGI-PGF)"/>
            <person name="Sucgang R."/>
            <person name="Kuo A."/>
            <person name="Tian X."/>
            <person name="Salerno W."/>
            <person name="Parikh A."/>
            <person name="Feasley C.L."/>
            <person name="Dalin E."/>
            <person name="Tu H."/>
            <person name="Huang E."/>
            <person name="Barry K."/>
            <person name="Lindquist E."/>
            <person name="Shapiro H."/>
            <person name="Bruce D."/>
            <person name="Schmutz J."/>
            <person name="Salamov A."/>
            <person name="Fey P."/>
            <person name="Gaudet P."/>
            <person name="Anjard C."/>
            <person name="Babu M.M."/>
            <person name="Basu S."/>
            <person name="Bushmanova Y."/>
            <person name="van der Wel H."/>
            <person name="Katoh-Kurasawa M."/>
            <person name="Dinh C."/>
            <person name="Coutinho P.M."/>
            <person name="Saito T."/>
            <person name="Elias M."/>
            <person name="Schaap P."/>
            <person name="Kay R.R."/>
            <person name="Henrissat B."/>
            <person name="Eichinger L."/>
            <person name="Rivero F."/>
            <person name="Putnam N.H."/>
            <person name="West C.M."/>
            <person name="Loomis W.F."/>
            <person name="Chisholm R.L."/>
            <person name="Shaulsky G."/>
            <person name="Strassmann J.E."/>
            <person name="Queller D.C."/>
            <person name="Kuspa A."/>
            <person name="Grigoriev I.V."/>
        </authorList>
    </citation>
    <scope>NUCLEOTIDE SEQUENCE [LARGE SCALE GENOMIC DNA]</scope>
    <source>
        <strain evidence="3">QSDP1</strain>
    </source>
</reference>
<dbReference type="RefSeq" id="XP_003288573.1">
    <property type="nucleotide sequence ID" value="XM_003288525.1"/>
</dbReference>
<dbReference type="OMA" id="YHINNNE"/>
<dbReference type="AlphaFoldDB" id="F0ZMD6"/>
<accession>F0ZMD6</accession>
<sequence length="553" mass="62195">MATVNNNKRNSPFKRRPATFMVSSVPKVAFNFKKRKDINKLEVNNETPITTAILEITNNNNNNNNINNINKETPSSPTLNQLKDLSINDTCTDSPKSLEETTSISASTSTPTTILASASIEAKTNLNELSQGSNLVSSISTLHLSNESDKLLKTPSSANSSGNGKTPKTIKRVKYADEVNQDSNNEKNQLVNIYHINNNEDQNEIRDSNNYNNNGNNNNHDNNNNNESIPRTPSKNPEKIPTSRESTQRIAILKNILLEKLKNTPPHLKKHVREINKLFLLQVAKIPIPKQDQQQAITKRQILEQEQLSIINKAKNNFNNNSTVDDSLNSSNGNNPNSDVNNSNNKISIPPNIGNLKNLELLIRIDTLKNLIEKWSNEEKHWKTLLKEYSSSGKEGIILQTPSRTKLAATSNVHSSHKKQITTNKSKNNQKDNTNNTNNGLMVLNNTNDINNINANNNSNNTTGLNDVRMKQITDNISKLSIQLDEFLPKLKQIQKNSLEIEKFYDETSLHYQKQSFKNLKDVENPKKLIKNLLSNPIQLSNTLPHNNSINNE</sequence>